<reference evidence="4" key="1">
    <citation type="submission" date="2019-09" db="EMBL/GenBank/DDBJ databases">
        <authorList>
            <person name="Teo W.F.A."/>
            <person name="Duangmal K."/>
        </authorList>
    </citation>
    <scope>NUCLEOTIDE SEQUENCE [LARGE SCALE GENOMIC DNA]</scope>
    <source>
        <strain evidence="4">K81G1</strain>
    </source>
</reference>
<dbReference type="GO" id="GO:0016020">
    <property type="term" value="C:membrane"/>
    <property type="evidence" value="ECO:0007669"/>
    <property type="project" value="UniProtKB-SubCell"/>
</dbReference>
<dbReference type="EMBL" id="VMNW02000009">
    <property type="protein sequence ID" value="KAA9163658.1"/>
    <property type="molecule type" value="Genomic_DNA"/>
</dbReference>
<evidence type="ECO:0000256" key="2">
    <source>
        <dbReference type="ARBA" id="ARBA00023136"/>
    </source>
</evidence>
<dbReference type="OrthoDB" id="4552093at2"/>
<dbReference type="PANTHER" id="PTHR37042">
    <property type="entry name" value="OUTER MEMBRANE PROTEIN RV1973"/>
    <property type="match status" value="1"/>
</dbReference>
<comment type="subcellular location">
    <subcellularLocation>
        <location evidence="1">Membrane</location>
    </subcellularLocation>
</comment>
<organism evidence="4 5">
    <name type="scientific">Amycolatopsis acidicola</name>
    <dbReference type="NCBI Taxonomy" id="2596893"/>
    <lineage>
        <taxon>Bacteria</taxon>
        <taxon>Bacillati</taxon>
        <taxon>Actinomycetota</taxon>
        <taxon>Actinomycetes</taxon>
        <taxon>Pseudonocardiales</taxon>
        <taxon>Pseudonocardiaceae</taxon>
        <taxon>Amycolatopsis</taxon>
    </lineage>
</organism>
<evidence type="ECO:0008006" key="6">
    <source>
        <dbReference type="Google" id="ProtNLM"/>
    </source>
</evidence>
<keyword evidence="5" id="KW-1185">Reference proteome</keyword>
<dbReference type="PANTHER" id="PTHR37042:SF4">
    <property type="entry name" value="OUTER MEMBRANE PROTEIN RV1973"/>
    <property type="match status" value="1"/>
</dbReference>
<evidence type="ECO:0000313" key="5">
    <source>
        <dbReference type="Proteomes" id="UP000319769"/>
    </source>
</evidence>
<dbReference type="AlphaFoldDB" id="A0A5N0VDI3"/>
<evidence type="ECO:0000256" key="3">
    <source>
        <dbReference type="SAM" id="Phobius"/>
    </source>
</evidence>
<feature type="transmembrane region" description="Helical" evidence="3">
    <location>
        <begin position="22"/>
        <end position="44"/>
    </location>
</feature>
<proteinExistence type="predicted"/>
<gene>
    <name evidence="4" type="ORF">FPZ12_009165</name>
</gene>
<accession>A0A5N0VDI3</accession>
<evidence type="ECO:0000313" key="4">
    <source>
        <dbReference type="EMBL" id="KAA9163658.1"/>
    </source>
</evidence>
<dbReference type="RefSeq" id="WP_144760580.1">
    <property type="nucleotide sequence ID" value="NZ_VMNW02000009.1"/>
</dbReference>
<keyword evidence="3" id="KW-1133">Transmembrane helix</keyword>
<comment type="caution">
    <text evidence="4">The sequence shown here is derived from an EMBL/GenBank/DDBJ whole genome shotgun (WGS) entry which is preliminary data.</text>
</comment>
<dbReference type="Proteomes" id="UP000319769">
    <property type="component" value="Unassembled WGS sequence"/>
</dbReference>
<evidence type="ECO:0000256" key="1">
    <source>
        <dbReference type="ARBA" id="ARBA00004370"/>
    </source>
</evidence>
<keyword evidence="3" id="KW-0812">Transmembrane</keyword>
<sequence>MTVTEEAPAEVEEKPPPSPKRWLIGMLVLLLVLTAALVTGGILLRPVQEYRSAGDRRDAILAAAKDVAQLSYSLDYETFPQQSSKIAGATTGSYRQGLLDSSQGLGSILSQGKVKSNATITAAGVEKDDANTATVLMSITVQITNTELKTPQTRYYRVAIGLVRQGAQWLVQSNDVIA</sequence>
<keyword evidence="2 3" id="KW-0472">Membrane</keyword>
<protein>
    <recommendedName>
        <fullName evidence="6">Mammalian cell entry protein</fullName>
    </recommendedName>
</protein>
<name>A0A5N0VDI3_9PSEU</name>